<protein>
    <submittedName>
        <fullName evidence="1">Uncharacterized protein</fullName>
    </submittedName>
</protein>
<proteinExistence type="predicted"/>
<organism evidence="1 2">
    <name type="scientific">Petrolisthes manimaculis</name>
    <dbReference type="NCBI Taxonomy" id="1843537"/>
    <lineage>
        <taxon>Eukaryota</taxon>
        <taxon>Metazoa</taxon>
        <taxon>Ecdysozoa</taxon>
        <taxon>Arthropoda</taxon>
        <taxon>Crustacea</taxon>
        <taxon>Multicrustacea</taxon>
        <taxon>Malacostraca</taxon>
        <taxon>Eumalacostraca</taxon>
        <taxon>Eucarida</taxon>
        <taxon>Decapoda</taxon>
        <taxon>Pleocyemata</taxon>
        <taxon>Anomura</taxon>
        <taxon>Galatheoidea</taxon>
        <taxon>Porcellanidae</taxon>
        <taxon>Petrolisthes</taxon>
    </lineage>
</organism>
<evidence type="ECO:0000313" key="2">
    <source>
        <dbReference type="Proteomes" id="UP001292094"/>
    </source>
</evidence>
<reference evidence="1" key="1">
    <citation type="submission" date="2023-11" db="EMBL/GenBank/DDBJ databases">
        <title>Genome assemblies of two species of porcelain crab, Petrolisthes cinctipes and Petrolisthes manimaculis (Anomura: Porcellanidae).</title>
        <authorList>
            <person name="Angst P."/>
        </authorList>
    </citation>
    <scope>NUCLEOTIDE SEQUENCE</scope>
    <source>
        <strain evidence="1">PB745_02</strain>
        <tissue evidence="1">Gill</tissue>
    </source>
</reference>
<gene>
    <name evidence="1" type="ORF">Pmani_004294</name>
</gene>
<accession>A0AAE1QE08</accession>
<evidence type="ECO:0000313" key="1">
    <source>
        <dbReference type="EMBL" id="KAK4325140.1"/>
    </source>
</evidence>
<dbReference type="Proteomes" id="UP001292094">
    <property type="component" value="Unassembled WGS sequence"/>
</dbReference>
<dbReference type="EMBL" id="JAWZYT010000298">
    <property type="protein sequence ID" value="KAK4325140.1"/>
    <property type="molecule type" value="Genomic_DNA"/>
</dbReference>
<keyword evidence="2" id="KW-1185">Reference proteome</keyword>
<dbReference type="AlphaFoldDB" id="A0AAE1QE08"/>
<comment type="caution">
    <text evidence="1">The sequence shown here is derived from an EMBL/GenBank/DDBJ whole genome shotgun (WGS) entry which is preliminary data.</text>
</comment>
<name>A0AAE1QE08_9EUCA</name>
<sequence>MVYRCWSTLHYVKQLSASTAVLHSLQNIITSLSSPTLCKKTSILTKNINTCAMTNDNVLVTQALPQLCWPCLAFMGPGLVRLSLGSVIPLWDLYDLSTPLEVVLGAYGPHEAAIREVADPERWAHETQGVVDVGAGTLGWGELQG</sequence>